<dbReference type="Proteomes" id="UP000016933">
    <property type="component" value="Unassembled WGS sequence"/>
</dbReference>
<protein>
    <submittedName>
        <fullName evidence="1">Uncharacterized protein</fullName>
    </submittedName>
</protein>
<evidence type="ECO:0000313" key="2">
    <source>
        <dbReference type="Proteomes" id="UP000016933"/>
    </source>
</evidence>
<keyword evidence="2" id="KW-1185">Reference proteome</keyword>
<evidence type="ECO:0000313" key="1">
    <source>
        <dbReference type="EMBL" id="EME42301.1"/>
    </source>
</evidence>
<reference evidence="1 2" key="2">
    <citation type="journal article" date="2012" name="PLoS Pathog.">
        <title>Diverse lifestyles and strategies of plant pathogenesis encoded in the genomes of eighteen Dothideomycetes fungi.</title>
        <authorList>
            <person name="Ohm R.A."/>
            <person name="Feau N."/>
            <person name="Henrissat B."/>
            <person name="Schoch C.L."/>
            <person name="Horwitz B.A."/>
            <person name="Barry K.W."/>
            <person name="Condon B.J."/>
            <person name="Copeland A.C."/>
            <person name="Dhillon B."/>
            <person name="Glaser F."/>
            <person name="Hesse C.N."/>
            <person name="Kosti I."/>
            <person name="LaButti K."/>
            <person name="Lindquist E.A."/>
            <person name="Lucas S."/>
            <person name="Salamov A.A."/>
            <person name="Bradshaw R.E."/>
            <person name="Ciuffetti L."/>
            <person name="Hamelin R.C."/>
            <person name="Kema G.H.J."/>
            <person name="Lawrence C."/>
            <person name="Scott J.A."/>
            <person name="Spatafora J.W."/>
            <person name="Turgeon B.G."/>
            <person name="de Wit P.J.G.M."/>
            <person name="Zhong S."/>
            <person name="Goodwin S.B."/>
            <person name="Grigoriev I.V."/>
        </authorList>
    </citation>
    <scope>NUCLEOTIDE SEQUENCE [LARGE SCALE GENOMIC DNA]</scope>
    <source>
        <strain evidence="2">NZE10 / CBS 128990</strain>
    </source>
</reference>
<name>N1PLW8_DOTSN</name>
<proteinExistence type="predicted"/>
<accession>N1PLW8</accession>
<organism evidence="1 2">
    <name type="scientific">Dothistroma septosporum (strain NZE10 / CBS 128990)</name>
    <name type="common">Red band needle blight fungus</name>
    <name type="synonym">Mycosphaerella pini</name>
    <dbReference type="NCBI Taxonomy" id="675120"/>
    <lineage>
        <taxon>Eukaryota</taxon>
        <taxon>Fungi</taxon>
        <taxon>Dikarya</taxon>
        <taxon>Ascomycota</taxon>
        <taxon>Pezizomycotina</taxon>
        <taxon>Dothideomycetes</taxon>
        <taxon>Dothideomycetidae</taxon>
        <taxon>Mycosphaerellales</taxon>
        <taxon>Mycosphaerellaceae</taxon>
        <taxon>Dothistroma</taxon>
    </lineage>
</organism>
<dbReference type="OMA" id="ISPTFMI"/>
<dbReference type="HOGENOM" id="CLU_1704202_0_0_1"/>
<sequence>MPTAVQKPRLSHEMRPPAARKSALCATHPSLYRQPQIMKTLPSLPLAELFPDADLINYEGWQMRAPKKALIVPTLPYEDRLHFSQQVKDPRKITSERPGVDNPMVRFLKTDLQANSPSVISPTFMIGLPCGELVEAAHVYGDDRVKEQRDSVMD</sequence>
<gene>
    <name evidence="1" type="ORF">DOTSEDRAFT_36200</name>
</gene>
<dbReference type="EMBL" id="KB446541">
    <property type="protein sequence ID" value="EME42301.1"/>
    <property type="molecule type" value="Genomic_DNA"/>
</dbReference>
<dbReference type="AlphaFoldDB" id="N1PLW8"/>
<reference evidence="2" key="1">
    <citation type="journal article" date="2012" name="PLoS Genet.">
        <title>The genomes of the fungal plant pathogens Cladosporium fulvum and Dothistroma septosporum reveal adaptation to different hosts and lifestyles but also signatures of common ancestry.</title>
        <authorList>
            <person name="de Wit P.J.G.M."/>
            <person name="van der Burgt A."/>
            <person name="Oekmen B."/>
            <person name="Stergiopoulos I."/>
            <person name="Abd-Elsalam K.A."/>
            <person name="Aerts A.L."/>
            <person name="Bahkali A.H."/>
            <person name="Beenen H.G."/>
            <person name="Chettri P."/>
            <person name="Cox M.P."/>
            <person name="Datema E."/>
            <person name="de Vries R.P."/>
            <person name="Dhillon B."/>
            <person name="Ganley A.R."/>
            <person name="Griffiths S.A."/>
            <person name="Guo Y."/>
            <person name="Hamelin R.C."/>
            <person name="Henrissat B."/>
            <person name="Kabir M.S."/>
            <person name="Jashni M.K."/>
            <person name="Kema G."/>
            <person name="Klaubauf S."/>
            <person name="Lapidus A."/>
            <person name="Levasseur A."/>
            <person name="Lindquist E."/>
            <person name="Mehrabi R."/>
            <person name="Ohm R.A."/>
            <person name="Owen T.J."/>
            <person name="Salamov A."/>
            <person name="Schwelm A."/>
            <person name="Schijlen E."/>
            <person name="Sun H."/>
            <person name="van den Burg H.A."/>
            <person name="van Ham R.C.H.J."/>
            <person name="Zhang S."/>
            <person name="Goodwin S.B."/>
            <person name="Grigoriev I.V."/>
            <person name="Collemare J."/>
            <person name="Bradshaw R.E."/>
        </authorList>
    </citation>
    <scope>NUCLEOTIDE SEQUENCE [LARGE SCALE GENOMIC DNA]</scope>
    <source>
        <strain evidence="2">NZE10 / CBS 128990</strain>
    </source>
</reference>
<dbReference type="OrthoDB" id="10248812at2759"/>